<gene>
    <name evidence="9" type="primary">tpm</name>
    <name evidence="10" type="ORF">BI198_13015</name>
</gene>
<keyword evidence="6 9" id="KW-0489">Methyltransferase</keyword>
<comment type="similarity">
    <text evidence="3 9">Belongs to the class I-like SAM-binding methyltransferase superfamily. TPMT family.</text>
</comment>
<dbReference type="PIRSF" id="PIRSF023956">
    <property type="entry name" value="Thiopurine_S-methyltransferase"/>
    <property type="match status" value="1"/>
</dbReference>
<dbReference type="InterPro" id="IPR029063">
    <property type="entry name" value="SAM-dependent_MTases_sf"/>
</dbReference>
<comment type="subcellular location">
    <subcellularLocation>
        <location evidence="2 9">Cytoplasm</location>
    </subcellularLocation>
</comment>
<dbReference type="PROSITE" id="PS51585">
    <property type="entry name" value="SAM_MT_TPMT"/>
    <property type="match status" value="1"/>
</dbReference>
<dbReference type="AlphaFoldDB" id="A0A1E7Q870"/>
<dbReference type="NCBIfam" id="NF009732">
    <property type="entry name" value="PRK13255.1"/>
    <property type="match status" value="1"/>
</dbReference>
<dbReference type="SUPFAM" id="SSF53335">
    <property type="entry name" value="S-adenosyl-L-methionine-dependent methyltransferases"/>
    <property type="match status" value="1"/>
</dbReference>
<feature type="binding site" evidence="9">
    <location>
        <position position="64"/>
    </location>
    <ligand>
        <name>S-adenosyl-L-methionine</name>
        <dbReference type="ChEBI" id="CHEBI:59789"/>
    </ligand>
</feature>
<organism evidence="10 11">
    <name type="scientific">Rheinheimera salexigens</name>
    <dbReference type="NCBI Taxonomy" id="1628148"/>
    <lineage>
        <taxon>Bacteria</taxon>
        <taxon>Pseudomonadati</taxon>
        <taxon>Pseudomonadota</taxon>
        <taxon>Gammaproteobacteria</taxon>
        <taxon>Chromatiales</taxon>
        <taxon>Chromatiaceae</taxon>
        <taxon>Rheinheimera</taxon>
    </lineage>
</organism>
<dbReference type="InterPro" id="IPR008854">
    <property type="entry name" value="TPMT"/>
</dbReference>
<evidence type="ECO:0000256" key="8">
    <source>
        <dbReference type="ARBA" id="ARBA00022691"/>
    </source>
</evidence>
<evidence type="ECO:0000256" key="5">
    <source>
        <dbReference type="ARBA" id="ARBA00022490"/>
    </source>
</evidence>
<proteinExistence type="inferred from homology"/>
<dbReference type="Pfam" id="PF05724">
    <property type="entry name" value="TPMT"/>
    <property type="match status" value="1"/>
</dbReference>
<feature type="binding site" evidence="9">
    <location>
        <position position="126"/>
    </location>
    <ligand>
        <name>S-adenosyl-L-methionine</name>
        <dbReference type="ChEBI" id="CHEBI:59789"/>
    </ligand>
</feature>
<dbReference type="HAMAP" id="MF_00812">
    <property type="entry name" value="Thiopur_methtran"/>
    <property type="match status" value="1"/>
</dbReference>
<reference evidence="11" key="1">
    <citation type="submission" date="2016-09" db="EMBL/GenBank/DDBJ databases">
        <authorList>
            <person name="Wan X."/>
            <person name="Hou S."/>
        </authorList>
    </citation>
    <scope>NUCLEOTIDE SEQUENCE [LARGE SCALE GENOMIC DNA]</scope>
    <source>
        <strain evidence="11">KH87</strain>
    </source>
</reference>
<dbReference type="GO" id="GO:0008119">
    <property type="term" value="F:thiopurine S-methyltransferase activity"/>
    <property type="evidence" value="ECO:0007669"/>
    <property type="project" value="UniProtKB-UniRule"/>
</dbReference>
<dbReference type="PANTHER" id="PTHR10259:SF11">
    <property type="entry name" value="THIOPURINE S-METHYLTRANSFERASE"/>
    <property type="match status" value="1"/>
</dbReference>
<dbReference type="Proteomes" id="UP000242258">
    <property type="component" value="Unassembled WGS sequence"/>
</dbReference>
<protein>
    <recommendedName>
        <fullName evidence="4 9">Thiopurine S-methyltransferase</fullName>
        <ecNumber evidence="4 9">2.1.1.67</ecNumber>
    </recommendedName>
    <alternativeName>
        <fullName evidence="9">Thiopurine methyltransferase</fullName>
    </alternativeName>
</protein>
<evidence type="ECO:0000313" key="11">
    <source>
        <dbReference type="Proteomes" id="UP000242258"/>
    </source>
</evidence>
<dbReference type="InterPro" id="IPR025835">
    <property type="entry name" value="Thiopurine_S-MeTrfase"/>
</dbReference>
<evidence type="ECO:0000256" key="3">
    <source>
        <dbReference type="ARBA" id="ARBA00008145"/>
    </source>
</evidence>
<dbReference type="GO" id="GO:0032259">
    <property type="term" value="P:methylation"/>
    <property type="evidence" value="ECO:0007669"/>
    <property type="project" value="UniProtKB-KW"/>
</dbReference>
<evidence type="ECO:0000256" key="6">
    <source>
        <dbReference type="ARBA" id="ARBA00022603"/>
    </source>
</evidence>
<feature type="binding site" evidence="9">
    <location>
        <position position="44"/>
    </location>
    <ligand>
        <name>S-adenosyl-L-methionine</name>
        <dbReference type="ChEBI" id="CHEBI:59789"/>
    </ligand>
</feature>
<dbReference type="GO" id="GO:0005737">
    <property type="term" value="C:cytoplasm"/>
    <property type="evidence" value="ECO:0007669"/>
    <property type="project" value="UniProtKB-SubCell"/>
</dbReference>
<dbReference type="Gene3D" id="3.40.50.150">
    <property type="entry name" value="Vaccinia Virus protein VP39"/>
    <property type="match status" value="1"/>
</dbReference>
<evidence type="ECO:0000256" key="1">
    <source>
        <dbReference type="ARBA" id="ARBA00000903"/>
    </source>
</evidence>
<keyword evidence="7 9" id="KW-0808">Transferase</keyword>
<accession>A0A1E7Q870</accession>
<keyword evidence="5 9" id="KW-0963">Cytoplasm</keyword>
<name>A0A1E7Q870_9GAMM</name>
<dbReference type="OrthoDB" id="9778208at2"/>
<comment type="catalytic activity">
    <reaction evidence="1 9">
        <text>S-adenosyl-L-methionine + a thiopurine = S-adenosyl-L-homocysteine + a thiopurine S-methylether.</text>
        <dbReference type="EC" id="2.1.1.67"/>
    </reaction>
</comment>
<evidence type="ECO:0000313" key="10">
    <source>
        <dbReference type="EMBL" id="OEY70392.1"/>
    </source>
</evidence>
<feature type="binding site" evidence="9">
    <location>
        <position position="10"/>
    </location>
    <ligand>
        <name>S-adenosyl-L-methionine</name>
        <dbReference type="ChEBI" id="CHEBI:59789"/>
    </ligand>
</feature>
<dbReference type="EC" id="2.1.1.67" evidence="4 9"/>
<dbReference type="PANTHER" id="PTHR10259">
    <property type="entry name" value="THIOPURINE S-METHYLTRANSFERASE"/>
    <property type="match status" value="1"/>
</dbReference>
<keyword evidence="8 9" id="KW-0949">S-adenosyl-L-methionine</keyword>
<comment type="caution">
    <text evidence="10">The sequence shown here is derived from an EMBL/GenBank/DDBJ whole genome shotgun (WGS) entry which is preliminary data.</text>
</comment>
<evidence type="ECO:0000256" key="4">
    <source>
        <dbReference type="ARBA" id="ARBA00011905"/>
    </source>
</evidence>
<evidence type="ECO:0000256" key="7">
    <source>
        <dbReference type="ARBA" id="ARBA00022679"/>
    </source>
</evidence>
<sequence>MQAEFWLACWENDHLGFQLDDVHPMLQQLLPQLALPAGDVFVPLCGKSLDLAFLAQQHNVVGAELSDIACRDFFSQQQLIPTVSQPVAGFTCYSAEFKAKRINLWQGDFFNLPNQAVANCQFIYDRAALIALPADMRQQYAAKLLSLFKLGAQLLLIGVEYPQQEKNGPPFSVSAAHIQALFPKADIQVLAEQDLTNKGFARRKFAVSRLIETAYLITLN</sequence>
<dbReference type="FunFam" id="3.40.50.150:FF:000101">
    <property type="entry name" value="Thiopurine S-methyltransferase"/>
    <property type="match status" value="1"/>
</dbReference>
<dbReference type="RefSeq" id="WP_070049946.1">
    <property type="nucleotide sequence ID" value="NZ_CBCSDO010000009.1"/>
</dbReference>
<keyword evidence="11" id="KW-1185">Reference proteome</keyword>
<dbReference type="STRING" id="1628148.BI198_13015"/>
<evidence type="ECO:0000256" key="2">
    <source>
        <dbReference type="ARBA" id="ARBA00004496"/>
    </source>
</evidence>
<dbReference type="EMBL" id="MKEK01000001">
    <property type="protein sequence ID" value="OEY70392.1"/>
    <property type="molecule type" value="Genomic_DNA"/>
</dbReference>
<evidence type="ECO:0000256" key="9">
    <source>
        <dbReference type="HAMAP-Rule" id="MF_00812"/>
    </source>
</evidence>